<dbReference type="KEGG" id="phy:AJ81_01155"/>
<proteinExistence type="predicted"/>
<dbReference type="Proteomes" id="UP000077469">
    <property type="component" value="Chromosome"/>
</dbReference>
<accession>A0A0X1KP96</accession>
<dbReference type="InterPro" id="IPR012454">
    <property type="entry name" value="DUF1659"/>
</dbReference>
<gene>
    <name evidence="2" type="ORF">AJ81_01155</name>
</gene>
<evidence type="ECO:0000313" key="2">
    <source>
        <dbReference type="EMBL" id="AJC73034.1"/>
    </source>
</evidence>
<dbReference type="PATRIC" id="fig|1123384.7.peg.230"/>
<evidence type="ECO:0000313" key="3">
    <source>
        <dbReference type="Proteomes" id="UP000077469"/>
    </source>
</evidence>
<dbReference type="EMBL" id="CP007141">
    <property type="protein sequence ID" value="AJC73034.1"/>
    <property type="molecule type" value="Genomic_DNA"/>
</dbReference>
<name>A0A0X1KP96_9THEM</name>
<keyword evidence="3" id="KW-1185">Reference proteome</keyword>
<organism evidence="2 3">
    <name type="scientific">Pseudothermotoga hypogea DSM 11164 = NBRC 106472</name>
    <dbReference type="NCBI Taxonomy" id="1123384"/>
    <lineage>
        <taxon>Bacteria</taxon>
        <taxon>Thermotogati</taxon>
        <taxon>Thermotogota</taxon>
        <taxon>Thermotogae</taxon>
        <taxon>Thermotogales</taxon>
        <taxon>Thermotogaceae</taxon>
        <taxon>Pseudothermotoga</taxon>
    </lineage>
</organism>
<dbReference type="AlphaFoldDB" id="A0A0X1KP96"/>
<sequence>MLSMKQIRIVYNTGEVDESGRPVLRRGTFAVEDSVTTVQAEQIANLIDSLSDYTVQEAYLVTTTQVI</sequence>
<evidence type="ECO:0000259" key="1">
    <source>
        <dbReference type="Pfam" id="PF07872"/>
    </source>
</evidence>
<dbReference type="Pfam" id="PF07872">
    <property type="entry name" value="DUF1659"/>
    <property type="match status" value="1"/>
</dbReference>
<feature type="domain" description="DUF1659" evidence="1">
    <location>
        <begin position="5"/>
        <end position="66"/>
    </location>
</feature>
<protein>
    <recommendedName>
        <fullName evidence="1">DUF1659 domain-containing protein</fullName>
    </recommendedName>
</protein>
<dbReference type="PaxDb" id="1123384-AJ81_01155"/>
<reference evidence="2 3" key="1">
    <citation type="submission" date="2014-01" db="EMBL/GenBank/DDBJ databases">
        <title>Genome sequencing of Thermotog hypogea.</title>
        <authorList>
            <person name="Zhang X."/>
            <person name="Alvare G."/>
            <person name="Fristensky B."/>
            <person name="Chen L."/>
            <person name="Suen T."/>
            <person name="Chen Q."/>
            <person name="Ma K."/>
        </authorList>
    </citation>
    <scope>NUCLEOTIDE SEQUENCE [LARGE SCALE GENOMIC DNA]</scope>
    <source>
        <strain evidence="2 3">DSM 11164</strain>
    </source>
</reference>